<dbReference type="InterPro" id="IPR054722">
    <property type="entry name" value="PolX-like_BBD"/>
</dbReference>
<dbReference type="PROSITE" id="PS50994">
    <property type="entry name" value="INTEGRASE"/>
    <property type="match status" value="1"/>
</dbReference>
<feature type="region of interest" description="Disordered" evidence="2">
    <location>
        <begin position="1"/>
        <end position="43"/>
    </location>
</feature>
<sequence>MSNQVTVRALFQERTSQGNYPLPAAKSEKKVEGQSSTDPEDIDDYSAEQMTVIQVNAKTRNLLYNAISGEEYEKISSCDTAKKMWDKLEVTYERTSKVKETRINLLVHDYELFQMKDGESIEEMYARFNKIIGDLKAFGRPYSSGEQVQKILRTFENNDAEALEEEIAMVPRNMNGLMRRCKNKKRGRMSSRRTRQFNEQDKNNGKYFECGSYGHVQAECPKLKRKVSRGFNKSKSFRSWSDEDNSEHEEISNLCFMTILENDMNKYSSCWTDEDDILDLSLKESQRMLNELKRLNREKNDWELKLEVCEIERDVLQEKFRNCNCNSMACTNPPVTVLSGLTKRPVSQLANDLLEMILLVKTPLVDPVKNPSLHTTNDKNLFKEVTKINRENVKFGDDSKGKIVGTRSVLFNNNCDITEFYLVDGLHYNLLSISQLCDSGYEVNFKKTDCAIEDESGKIILPGKRTASIRGKIYAFVVVDDYSRFTWVIFLAHKDEALKNFEIFCKKIEREDEYLFSIIQSDHGGEFESRSFEEFCNEQGYTHKHQYHHSKMG</sequence>
<dbReference type="InterPro" id="IPR001584">
    <property type="entry name" value="Integrase_cat-core"/>
</dbReference>
<accession>A0A1S4A4R9</accession>
<feature type="coiled-coil region" evidence="1">
    <location>
        <begin position="278"/>
        <end position="319"/>
    </location>
</feature>
<reference evidence="4" key="1">
    <citation type="submission" date="2025-08" db="UniProtKB">
        <authorList>
            <consortium name="RefSeq"/>
        </authorList>
    </citation>
    <scope>IDENTIFICATION</scope>
</reference>
<evidence type="ECO:0000313" key="4">
    <source>
        <dbReference type="RefSeq" id="XP_016471667.1"/>
    </source>
</evidence>
<gene>
    <name evidence="4" type="primary">LOC107793756</name>
</gene>
<dbReference type="Pfam" id="PF00665">
    <property type="entry name" value="rve"/>
    <property type="match status" value="1"/>
</dbReference>
<dbReference type="InterPro" id="IPR036875">
    <property type="entry name" value="Znf_CCHC_sf"/>
</dbReference>
<dbReference type="KEGG" id="nta:107793756"/>
<dbReference type="Pfam" id="PF14223">
    <property type="entry name" value="Retrotran_gag_2"/>
    <property type="match status" value="1"/>
</dbReference>
<dbReference type="PaxDb" id="4097-A0A1S4A4R9"/>
<proteinExistence type="predicted"/>
<dbReference type="InterPro" id="IPR036397">
    <property type="entry name" value="RNaseH_sf"/>
</dbReference>
<dbReference type="STRING" id="4097.A0A1S4A4R9"/>
<dbReference type="Pfam" id="PF22936">
    <property type="entry name" value="Pol_BBD"/>
    <property type="match status" value="1"/>
</dbReference>
<dbReference type="SUPFAM" id="SSF57756">
    <property type="entry name" value="Retrovirus zinc finger-like domains"/>
    <property type="match status" value="1"/>
</dbReference>
<dbReference type="PANTHER" id="PTHR34676:SF28">
    <property type="entry name" value="ZINC FINGER, CCHC-TYPE, RIBONUCLEASE H-LIKE DOMAIN, GAG-PRE-INTEGRASE DOMAIN PROTEIN-RELATED"/>
    <property type="match status" value="1"/>
</dbReference>
<dbReference type="AlphaFoldDB" id="A0A1S4A4R9"/>
<dbReference type="SUPFAM" id="SSF53098">
    <property type="entry name" value="Ribonuclease H-like"/>
    <property type="match status" value="1"/>
</dbReference>
<evidence type="ECO:0000259" key="3">
    <source>
        <dbReference type="PROSITE" id="PS50994"/>
    </source>
</evidence>
<dbReference type="PANTHER" id="PTHR34676">
    <property type="entry name" value="DUF4219 DOMAIN-CONTAINING PROTEIN-RELATED"/>
    <property type="match status" value="1"/>
</dbReference>
<dbReference type="OMA" id="NCDITEF"/>
<dbReference type="GO" id="GO:0015074">
    <property type="term" value="P:DNA integration"/>
    <property type="evidence" value="ECO:0007669"/>
    <property type="project" value="InterPro"/>
</dbReference>
<feature type="domain" description="Integrase catalytic" evidence="3">
    <location>
        <begin position="445"/>
        <end position="553"/>
    </location>
</feature>
<dbReference type="InterPro" id="IPR012337">
    <property type="entry name" value="RNaseH-like_sf"/>
</dbReference>
<keyword evidence="1" id="KW-0175">Coiled coil</keyword>
<dbReference type="RefSeq" id="XP_016471667.1">
    <property type="nucleotide sequence ID" value="XM_016616181.1"/>
</dbReference>
<dbReference type="OrthoDB" id="1432203at2759"/>
<name>A0A1S4A4R9_TOBAC</name>
<dbReference type="GO" id="GO:0003676">
    <property type="term" value="F:nucleic acid binding"/>
    <property type="evidence" value="ECO:0007669"/>
    <property type="project" value="InterPro"/>
</dbReference>
<dbReference type="Gene3D" id="3.30.420.10">
    <property type="entry name" value="Ribonuclease H-like superfamily/Ribonuclease H"/>
    <property type="match status" value="1"/>
</dbReference>
<dbReference type="GO" id="GO:0008270">
    <property type="term" value="F:zinc ion binding"/>
    <property type="evidence" value="ECO:0007669"/>
    <property type="project" value="InterPro"/>
</dbReference>
<evidence type="ECO:0000256" key="2">
    <source>
        <dbReference type="SAM" id="MobiDB-lite"/>
    </source>
</evidence>
<protein>
    <recommendedName>
        <fullName evidence="3">Integrase catalytic domain-containing protein</fullName>
    </recommendedName>
</protein>
<evidence type="ECO:0000256" key="1">
    <source>
        <dbReference type="SAM" id="Coils"/>
    </source>
</evidence>
<organism evidence="4">
    <name type="scientific">Nicotiana tabacum</name>
    <name type="common">Common tobacco</name>
    <dbReference type="NCBI Taxonomy" id="4097"/>
    <lineage>
        <taxon>Eukaryota</taxon>
        <taxon>Viridiplantae</taxon>
        <taxon>Streptophyta</taxon>
        <taxon>Embryophyta</taxon>
        <taxon>Tracheophyta</taxon>
        <taxon>Spermatophyta</taxon>
        <taxon>Magnoliopsida</taxon>
        <taxon>eudicotyledons</taxon>
        <taxon>Gunneridae</taxon>
        <taxon>Pentapetalae</taxon>
        <taxon>asterids</taxon>
        <taxon>lamiids</taxon>
        <taxon>Solanales</taxon>
        <taxon>Solanaceae</taxon>
        <taxon>Nicotianoideae</taxon>
        <taxon>Nicotianeae</taxon>
        <taxon>Nicotiana</taxon>
    </lineage>
</organism>